<evidence type="ECO:0000313" key="5">
    <source>
        <dbReference type="EMBL" id="MFC5138820.1"/>
    </source>
</evidence>
<feature type="domain" description="HTH araC/xylS-type" evidence="4">
    <location>
        <begin position="224"/>
        <end position="326"/>
    </location>
</feature>
<evidence type="ECO:0000259" key="4">
    <source>
        <dbReference type="PROSITE" id="PS01124"/>
    </source>
</evidence>
<evidence type="ECO:0000313" key="6">
    <source>
        <dbReference type="Proteomes" id="UP001596175"/>
    </source>
</evidence>
<sequence length="326" mass="35459">MAGGSRPEAVTRYEWASTDPEAANQYLCETYTDFRPEKVDPAGFTFWTEVAGTDLFGIGRLRHSGPVRARCDPPGAFVVVQDLAGGPHHVDDGSGAVAGTLKLTPTWSDYGTGWQDVTVQTTVLDHAQVLRVAAELSGLEPEAVAFTSAAPVSLALADYWRRLSTHVHDDVLSSDALMAAPLVRANTLRHLATTLVTTFPNTALDVLMDPTTSDGGPAEPATVRRAVDFMDAHAHEEIGLTEIADAARIGARSLQLAFRRHRDTTPLEYLRRVRLESAHRDLIAGDPTRGDRVEAIAARWGFGHPGRFSVIYREHYGRSPSATLRL</sequence>
<dbReference type="PROSITE" id="PS01124">
    <property type="entry name" value="HTH_ARAC_FAMILY_2"/>
    <property type="match status" value="1"/>
</dbReference>
<dbReference type="Gene3D" id="1.10.10.60">
    <property type="entry name" value="Homeodomain-like"/>
    <property type="match status" value="1"/>
</dbReference>
<dbReference type="Proteomes" id="UP001596175">
    <property type="component" value="Unassembled WGS sequence"/>
</dbReference>
<protein>
    <submittedName>
        <fullName evidence="5">Helix-turn-helix transcriptional regulator</fullName>
    </submittedName>
</protein>
<dbReference type="EMBL" id="JBHSKG010000005">
    <property type="protein sequence ID" value="MFC5138820.1"/>
    <property type="molecule type" value="Genomic_DNA"/>
</dbReference>
<organism evidence="5 6">
    <name type="scientific">Actinomycetospora rhizophila</name>
    <dbReference type="NCBI Taxonomy" id="1416876"/>
    <lineage>
        <taxon>Bacteria</taxon>
        <taxon>Bacillati</taxon>
        <taxon>Actinomycetota</taxon>
        <taxon>Actinomycetes</taxon>
        <taxon>Pseudonocardiales</taxon>
        <taxon>Pseudonocardiaceae</taxon>
        <taxon>Actinomycetospora</taxon>
    </lineage>
</organism>
<dbReference type="Pfam" id="PF12833">
    <property type="entry name" value="HTH_18"/>
    <property type="match status" value="1"/>
</dbReference>
<proteinExistence type="predicted"/>
<accession>A0ABV9ZBX7</accession>
<reference evidence="6" key="1">
    <citation type="journal article" date="2019" name="Int. J. Syst. Evol. Microbiol.">
        <title>The Global Catalogue of Microorganisms (GCM) 10K type strain sequencing project: providing services to taxonomists for standard genome sequencing and annotation.</title>
        <authorList>
            <consortium name="The Broad Institute Genomics Platform"/>
            <consortium name="The Broad Institute Genome Sequencing Center for Infectious Disease"/>
            <person name="Wu L."/>
            <person name="Ma J."/>
        </authorList>
    </citation>
    <scope>NUCLEOTIDE SEQUENCE [LARGE SCALE GENOMIC DNA]</scope>
    <source>
        <strain evidence="6">XZYJ18</strain>
    </source>
</reference>
<dbReference type="PANTHER" id="PTHR46796">
    <property type="entry name" value="HTH-TYPE TRANSCRIPTIONAL ACTIVATOR RHAS-RELATED"/>
    <property type="match status" value="1"/>
</dbReference>
<name>A0ABV9ZBX7_9PSEU</name>
<evidence type="ECO:0000256" key="3">
    <source>
        <dbReference type="ARBA" id="ARBA00023163"/>
    </source>
</evidence>
<keyword evidence="6" id="KW-1185">Reference proteome</keyword>
<dbReference type="SUPFAM" id="SSF46689">
    <property type="entry name" value="Homeodomain-like"/>
    <property type="match status" value="2"/>
</dbReference>
<keyword evidence="2" id="KW-0238">DNA-binding</keyword>
<gene>
    <name evidence="5" type="ORF">ACFPK1_11300</name>
</gene>
<dbReference type="InterPro" id="IPR009057">
    <property type="entry name" value="Homeodomain-like_sf"/>
</dbReference>
<dbReference type="RefSeq" id="WP_378021024.1">
    <property type="nucleotide sequence ID" value="NZ_JBHSKG010000005.1"/>
</dbReference>
<comment type="caution">
    <text evidence="5">The sequence shown here is derived from an EMBL/GenBank/DDBJ whole genome shotgun (WGS) entry which is preliminary data.</text>
</comment>
<keyword evidence="3" id="KW-0804">Transcription</keyword>
<evidence type="ECO:0000256" key="1">
    <source>
        <dbReference type="ARBA" id="ARBA00023015"/>
    </source>
</evidence>
<dbReference type="InterPro" id="IPR018060">
    <property type="entry name" value="HTH_AraC"/>
</dbReference>
<keyword evidence="1" id="KW-0805">Transcription regulation</keyword>
<dbReference type="SMART" id="SM00342">
    <property type="entry name" value="HTH_ARAC"/>
    <property type="match status" value="1"/>
</dbReference>
<dbReference type="InterPro" id="IPR050204">
    <property type="entry name" value="AraC_XylS_family_regulators"/>
</dbReference>
<dbReference type="PANTHER" id="PTHR46796:SF12">
    <property type="entry name" value="HTH-TYPE DNA-BINDING TRANSCRIPTIONAL ACTIVATOR EUTR"/>
    <property type="match status" value="1"/>
</dbReference>
<evidence type="ECO:0000256" key="2">
    <source>
        <dbReference type="ARBA" id="ARBA00023125"/>
    </source>
</evidence>